<dbReference type="InterPro" id="IPR043502">
    <property type="entry name" value="DNA/RNA_pol_sf"/>
</dbReference>
<accession>A0ABX0C0W9</accession>
<dbReference type="SUPFAM" id="SSF56672">
    <property type="entry name" value="DNA/RNA polymerases"/>
    <property type="match status" value="1"/>
</dbReference>
<gene>
    <name evidence="1" type="ORF">G3I59_24660</name>
</gene>
<name>A0ABX0C0W9_9PSEU</name>
<evidence type="ECO:0000313" key="1">
    <source>
        <dbReference type="EMBL" id="NEC58706.1"/>
    </source>
</evidence>
<proteinExistence type="predicted"/>
<dbReference type="EMBL" id="JAAGNC010000126">
    <property type="protein sequence ID" value="NEC58706.1"/>
    <property type="molecule type" value="Genomic_DNA"/>
</dbReference>
<sequence>MVVFGHDPDRDARHFETVARAVETVAADLEIVRPGMIVLPVAGPAAFAGSETALAEQLVDQVAALAGVESQVGTADGLFAATLAAKRGHLAPPGTSSLPCR</sequence>
<reference evidence="1 2" key="1">
    <citation type="submission" date="2020-01" db="EMBL/GenBank/DDBJ databases">
        <title>Insect and environment-associated Actinomycetes.</title>
        <authorList>
            <person name="Currrie C."/>
            <person name="Chevrette M."/>
            <person name="Carlson C."/>
            <person name="Stubbendieck R."/>
            <person name="Wendt-Pienkowski E."/>
        </authorList>
    </citation>
    <scope>NUCLEOTIDE SEQUENCE [LARGE SCALE GENOMIC DNA]</scope>
    <source>
        <strain evidence="1 2">SID8386</strain>
    </source>
</reference>
<keyword evidence="2" id="KW-1185">Reference proteome</keyword>
<comment type="caution">
    <text evidence="1">The sequence shown here is derived from an EMBL/GenBank/DDBJ whole genome shotgun (WGS) entry which is preliminary data.</text>
</comment>
<evidence type="ECO:0000313" key="2">
    <source>
        <dbReference type="Proteomes" id="UP000470404"/>
    </source>
</evidence>
<protein>
    <submittedName>
        <fullName evidence="1">Uncharacterized protein</fullName>
    </submittedName>
</protein>
<organism evidence="1 2">
    <name type="scientific">Amycolatopsis rubida</name>
    <dbReference type="NCBI Taxonomy" id="112413"/>
    <lineage>
        <taxon>Bacteria</taxon>
        <taxon>Bacillati</taxon>
        <taxon>Actinomycetota</taxon>
        <taxon>Actinomycetes</taxon>
        <taxon>Pseudonocardiales</taxon>
        <taxon>Pseudonocardiaceae</taxon>
        <taxon>Amycolatopsis</taxon>
    </lineage>
</organism>
<dbReference type="Proteomes" id="UP000470404">
    <property type="component" value="Unassembled WGS sequence"/>
</dbReference>